<accession>A0AAJ5WA54</accession>
<organism evidence="5 6">
    <name type="scientific">Candidatus Pedobacter colombiensis</name>
    <dbReference type="NCBI Taxonomy" id="3121371"/>
    <lineage>
        <taxon>Bacteria</taxon>
        <taxon>Pseudomonadati</taxon>
        <taxon>Bacteroidota</taxon>
        <taxon>Sphingobacteriia</taxon>
        <taxon>Sphingobacteriales</taxon>
        <taxon>Sphingobacteriaceae</taxon>
        <taxon>Pedobacter</taxon>
    </lineage>
</organism>
<dbReference type="GO" id="GO:0004725">
    <property type="term" value="F:protein tyrosine phosphatase activity"/>
    <property type="evidence" value="ECO:0007669"/>
    <property type="project" value="UniProtKB-EC"/>
</dbReference>
<proteinExistence type="inferred from homology"/>
<gene>
    <name evidence="5" type="ORF">P0Y49_00875</name>
</gene>
<dbReference type="PIRSF" id="PIRSF016557">
    <property type="entry name" value="Caps_synth_CpsB"/>
    <property type="match status" value="1"/>
</dbReference>
<dbReference type="SUPFAM" id="SSF89550">
    <property type="entry name" value="PHP domain-like"/>
    <property type="match status" value="1"/>
</dbReference>
<dbReference type="Gene3D" id="3.20.20.140">
    <property type="entry name" value="Metal-dependent hydrolases"/>
    <property type="match status" value="1"/>
</dbReference>
<evidence type="ECO:0000256" key="2">
    <source>
        <dbReference type="ARBA" id="ARBA00013064"/>
    </source>
</evidence>
<evidence type="ECO:0000256" key="4">
    <source>
        <dbReference type="ARBA" id="ARBA00051722"/>
    </source>
</evidence>
<dbReference type="InterPro" id="IPR016195">
    <property type="entry name" value="Pol/histidinol_Pase-like"/>
</dbReference>
<evidence type="ECO:0000313" key="5">
    <source>
        <dbReference type="EMBL" id="WEK19709.1"/>
    </source>
</evidence>
<dbReference type="Proteomes" id="UP001214530">
    <property type="component" value="Chromosome"/>
</dbReference>
<dbReference type="EMBL" id="CP119313">
    <property type="protein sequence ID" value="WEK19709.1"/>
    <property type="molecule type" value="Genomic_DNA"/>
</dbReference>
<evidence type="ECO:0000256" key="3">
    <source>
        <dbReference type="ARBA" id="ARBA00022801"/>
    </source>
</evidence>
<dbReference type="AlphaFoldDB" id="A0AAJ5WA54"/>
<sequence>MISFFSTKKNISEVEWLGVDVHNHLLPGIDDGAIDIVQSISFIKALNELGFHKFICTPHIFTELYPNTTETITQALMDVKAALAKTELNVEVNAAAEYMVDETFKLTKNLLCLPGQHILIEMSYLSEMPQIEQVIFDLQLAGFKVILAHPERYFFYHKKPERYERLKDMGVLFQLNLLALSGYYGPEVKLAAGYLLKKHYYDFAGTDLHHQKHLKALQDFICSGGLYKMIGHYPFKNKALF</sequence>
<protein>
    <recommendedName>
        <fullName evidence="2">protein-tyrosine-phosphatase</fullName>
        <ecNumber evidence="2">3.1.3.48</ecNumber>
    </recommendedName>
</protein>
<reference evidence="5" key="1">
    <citation type="submission" date="2023-03" db="EMBL/GenBank/DDBJ databases">
        <title>Andean soil-derived lignocellulolytic bacterial consortium as a source of novel taxa and putative plastic-active enzymes.</title>
        <authorList>
            <person name="Diaz-Garcia L."/>
            <person name="Chuvochina M."/>
            <person name="Feuerriegel G."/>
            <person name="Bunk B."/>
            <person name="Sproer C."/>
            <person name="Streit W.R."/>
            <person name="Rodriguez L.M."/>
            <person name="Overmann J."/>
            <person name="Jimenez D.J."/>
        </authorList>
    </citation>
    <scope>NUCLEOTIDE SEQUENCE</scope>
    <source>
        <strain evidence="5">MAG 3858</strain>
    </source>
</reference>
<evidence type="ECO:0000313" key="6">
    <source>
        <dbReference type="Proteomes" id="UP001214530"/>
    </source>
</evidence>
<dbReference type="EC" id="3.1.3.48" evidence="2"/>
<keyword evidence="3" id="KW-0378">Hydrolase</keyword>
<dbReference type="Pfam" id="PF19567">
    <property type="entry name" value="CpsB_CapC"/>
    <property type="match status" value="1"/>
</dbReference>
<dbReference type="PANTHER" id="PTHR39181:SF1">
    <property type="entry name" value="TYROSINE-PROTEIN PHOSPHATASE YWQE"/>
    <property type="match status" value="1"/>
</dbReference>
<dbReference type="PANTHER" id="PTHR39181">
    <property type="entry name" value="TYROSINE-PROTEIN PHOSPHATASE YWQE"/>
    <property type="match status" value="1"/>
</dbReference>
<dbReference type="InterPro" id="IPR016667">
    <property type="entry name" value="Caps_polysacc_synth_CpsB/CapC"/>
</dbReference>
<dbReference type="GO" id="GO:0030145">
    <property type="term" value="F:manganese ion binding"/>
    <property type="evidence" value="ECO:0007669"/>
    <property type="project" value="InterPro"/>
</dbReference>
<name>A0AAJ5WA54_9SPHI</name>
<comment type="similarity">
    <text evidence="1">Belongs to the metallo-dependent hydrolases superfamily. CpsB/CapC family.</text>
</comment>
<evidence type="ECO:0000256" key="1">
    <source>
        <dbReference type="ARBA" id="ARBA00005750"/>
    </source>
</evidence>
<comment type="catalytic activity">
    <reaction evidence="4">
        <text>O-phospho-L-tyrosyl-[protein] + H2O = L-tyrosyl-[protein] + phosphate</text>
        <dbReference type="Rhea" id="RHEA:10684"/>
        <dbReference type="Rhea" id="RHEA-COMP:10136"/>
        <dbReference type="Rhea" id="RHEA-COMP:20101"/>
        <dbReference type="ChEBI" id="CHEBI:15377"/>
        <dbReference type="ChEBI" id="CHEBI:43474"/>
        <dbReference type="ChEBI" id="CHEBI:46858"/>
        <dbReference type="ChEBI" id="CHEBI:61978"/>
        <dbReference type="EC" id="3.1.3.48"/>
    </reaction>
</comment>